<feature type="region of interest" description="Disordered" evidence="1">
    <location>
        <begin position="308"/>
        <end position="386"/>
    </location>
</feature>
<feature type="compositionally biased region" description="Low complexity" evidence="1">
    <location>
        <begin position="313"/>
        <end position="339"/>
    </location>
</feature>
<keyword evidence="3" id="KW-1185">Reference proteome</keyword>
<feature type="compositionally biased region" description="Basic and acidic residues" evidence="1">
    <location>
        <begin position="340"/>
        <end position="351"/>
    </location>
</feature>
<organism evidence="2">
    <name type="scientific">Medioppia subpectinata</name>
    <dbReference type="NCBI Taxonomy" id="1979941"/>
    <lineage>
        <taxon>Eukaryota</taxon>
        <taxon>Metazoa</taxon>
        <taxon>Ecdysozoa</taxon>
        <taxon>Arthropoda</taxon>
        <taxon>Chelicerata</taxon>
        <taxon>Arachnida</taxon>
        <taxon>Acari</taxon>
        <taxon>Acariformes</taxon>
        <taxon>Sarcoptiformes</taxon>
        <taxon>Oribatida</taxon>
        <taxon>Brachypylina</taxon>
        <taxon>Oppioidea</taxon>
        <taxon>Oppiidae</taxon>
        <taxon>Medioppia</taxon>
    </lineage>
</organism>
<name>A0A7R9L0C1_9ACAR</name>
<evidence type="ECO:0000313" key="2">
    <source>
        <dbReference type="EMBL" id="CAD7632508.1"/>
    </source>
</evidence>
<gene>
    <name evidence="2" type="ORF">OSB1V03_LOCUS12911</name>
</gene>
<proteinExistence type="predicted"/>
<accession>A0A7R9L0C1</accession>
<dbReference type="AlphaFoldDB" id="A0A7R9L0C1"/>
<evidence type="ECO:0000313" key="3">
    <source>
        <dbReference type="Proteomes" id="UP000759131"/>
    </source>
</evidence>
<dbReference type="EMBL" id="CAJPIZ010011095">
    <property type="protein sequence ID" value="CAG2112938.1"/>
    <property type="molecule type" value="Genomic_DNA"/>
</dbReference>
<dbReference type="Proteomes" id="UP000759131">
    <property type="component" value="Unassembled WGS sequence"/>
</dbReference>
<feature type="non-terminal residue" evidence="2">
    <location>
        <position position="1"/>
    </location>
</feature>
<protein>
    <submittedName>
        <fullName evidence="2">Uncharacterized protein</fullName>
    </submittedName>
</protein>
<feature type="compositionally biased region" description="Low complexity" evidence="1">
    <location>
        <begin position="352"/>
        <end position="365"/>
    </location>
</feature>
<dbReference type="EMBL" id="OC865670">
    <property type="protein sequence ID" value="CAD7632508.1"/>
    <property type="molecule type" value="Genomic_DNA"/>
</dbReference>
<sequence>KDHSRNNCDLITDFEWTGVIHKQLTAKGFKNYDPKVWHNCYQTYVHKYVEALNRYDSICSAKDNFVYFEEFNEMYFNHRNPAFIAVMNARSKFLLAFLRRWRHEDTSNTMPDTEDISKLKRTVTRQQKLIDLRKETIVFHKKLENNVPKIKVFNLIVQAIAALKGHLSEPGLYVKISRILADSGLDWNHDDCEQALKEWIVFYDENYYNYKNAMKADNRVVEYIYEFLNIITTVRLDTIFYSNQKITDCLESIARHTGKSTPRCQRRLKINDKNIDKILEAVRTEQQLNSFKNSDDIQIIAVLPAKKPNTSNESSVTSKAKTTSGSSITGKSTKTSPKTPKAETTKTRDSSQKSSSSKKSSSSSTKSDDKKSLKVPKREHRDSFKVSSPESWRLDYRHYTIVYLKTLNDCKSVDSAQKAFPLFKDLNNNYFNSNNALYKDIMTAREEFAKRLPKFKSEAEEELIRTIQNQSYNADLHDHRLRCFQSDLESRIDEIKCVNLMVQIIDLIQRNNKIVESGDIFQKVSEVMSVTGFLVGKQLSPAQSSQWRPYQCEETLRYWTIYYNQHLELYESALTNRHKIVKYVFDYLNIIPEFLTNEINVRNSYLFSDTDSAEEHKLTEALVTIRTLTHKHTVNRLYICAKVSNEIKLKCDDTYRLDTDYRGIDSSFNSTDYYNTYDHKRPNAGPAADHKKLNLPIKNYSGHMNNV</sequence>
<feature type="non-terminal residue" evidence="2">
    <location>
        <position position="707"/>
    </location>
</feature>
<evidence type="ECO:0000256" key="1">
    <source>
        <dbReference type="SAM" id="MobiDB-lite"/>
    </source>
</evidence>
<reference evidence="2" key="1">
    <citation type="submission" date="2020-11" db="EMBL/GenBank/DDBJ databases">
        <authorList>
            <person name="Tran Van P."/>
        </authorList>
    </citation>
    <scope>NUCLEOTIDE SEQUENCE</scope>
</reference>
<dbReference type="OrthoDB" id="6514536at2759"/>